<dbReference type="AlphaFoldDB" id="A0A7K0KDM4"/>
<name>A0A7K0KDM4_9BACT</name>
<dbReference type="CDD" id="cd01347">
    <property type="entry name" value="ligand_gated_channel"/>
    <property type="match status" value="1"/>
</dbReference>
<keyword evidence="9 10" id="KW-0998">Cell outer membrane</keyword>
<reference evidence="15 16" key="1">
    <citation type="submission" date="2019-08" db="EMBL/GenBank/DDBJ databases">
        <title>In-depth cultivation of the pig gut microbiome towards novel bacterial diversity and tailored functional studies.</title>
        <authorList>
            <person name="Wylensek D."/>
            <person name="Hitch T.C.A."/>
            <person name="Clavel T."/>
        </authorList>
    </citation>
    <scope>NUCLEOTIDE SEQUENCE [LARGE SCALE GENOMIC DNA]</scope>
    <source>
        <strain evidence="15 16">LKV-178-WT-2A</strain>
    </source>
</reference>
<keyword evidence="6 11" id="KW-0798">TonB box</keyword>
<comment type="caution">
    <text evidence="15">The sequence shown here is derived from an EMBL/GenBank/DDBJ whole genome shotgun (WGS) entry which is preliminary data.</text>
</comment>
<feature type="domain" description="TonB-dependent receptor plug" evidence="14">
    <location>
        <begin position="123"/>
        <end position="226"/>
    </location>
</feature>
<keyword evidence="4 10" id="KW-0812">Transmembrane</keyword>
<dbReference type="InterPro" id="IPR008969">
    <property type="entry name" value="CarboxyPept-like_regulatory"/>
</dbReference>
<dbReference type="EMBL" id="VUNG01000007">
    <property type="protein sequence ID" value="MST83994.1"/>
    <property type="molecule type" value="Genomic_DNA"/>
</dbReference>
<dbReference type="PANTHER" id="PTHR30069:SF29">
    <property type="entry name" value="HEMOGLOBIN AND HEMOGLOBIN-HAPTOGLOBIN-BINDING PROTEIN 1-RELATED"/>
    <property type="match status" value="1"/>
</dbReference>
<feature type="domain" description="TonB-dependent receptor-like beta-barrel" evidence="13">
    <location>
        <begin position="246"/>
        <end position="714"/>
    </location>
</feature>
<keyword evidence="16" id="KW-1185">Reference proteome</keyword>
<feature type="signal peptide" evidence="12">
    <location>
        <begin position="1"/>
        <end position="19"/>
    </location>
</feature>
<dbReference type="GO" id="GO:0044718">
    <property type="term" value="P:siderophore transmembrane transport"/>
    <property type="evidence" value="ECO:0007669"/>
    <property type="project" value="TreeGrafter"/>
</dbReference>
<dbReference type="Proteomes" id="UP000438914">
    <property type="component" value="Unassembled WGS sequence"/>
</dbReference>
<dbReference type="Pfam" id="PF13715">
    <property type="entry name" value="CarbopepD_reg_2"/>
    <property type="match status" value="1"/>
</dbReference>
<evidence type="ECO:0000259" key="14">
    <source>
        <dbReference type="Pfam" id="PF07715"/>
    </source>
</evidence>
<evidence type="ECO:0000256" key="6">
    <source>
        <dbReference type="ARBA" id="ARBA00023077"/>
    </source>
</evidence>
<evidence type="ECO:0000256" key="2">
    <source>
        <dbReference type="ARBA" id="ARBA00022448"/>
    </source>
</evidence>
<dbReference type="SUPFAM" id="SSF56935">
    <property type="entry name" value="Porins"/>
    <property type="match status" value="1"/>
</dbReference>
<dbReference type="Pfam" id="PF00593">
    <property type="entry name" value="TonB_dep_Rec_b-barrel"/>
    <property type="match status" value="1"/>
</dbReference>
<dbReference type="GO" id="GO:0009279">
    <property type="term" value="C:cell outer membrane"/>
    <property type="evidence" value="ECO:0007669"/>
    <property type="project" value="UniProtKB-SubCell"/>
</dbReference>
<evidence type="ECO:0000256" key="3">
    <source>
        <dbReference type="ARBA" id="ARBA00022452"/>
    </source>
</evidence>
<evidence type="ECO:0000256" key="5">
    <source>
        <dbReference type="ARBA" id="ARBA00022729"/>
    </source>
</evidence>
<dbReference type="PANTHER" id="PTHR30069">
    <property type="entry name" value="TONB-DEPENDENT OUTER MEMBRANE RECEPTOR"/>
    <property type="match status" value="1"/>
</dbReference>
<evidence type="ECO:0000256" key="12">
    <source>
        <dbReference type="SAM" id="SignalP"/>
    </source>
</evidence>
<evidence type="ECO:0000256" key="10">
    <source>
        <dbReference type="PROSITE-ProRule" id="PRU01360"/>
    </source>
</evidence>
<dbReference type="Gene3D" id="2.60.40.1120">
    <property type="entry name" value="Carboxypeptidase-like, regulatory domain"/>
    <property type="match status" value="1"/>
</dbReference>
<evidence type="ECO:0000313" key="16">
    <source>
        <dbReference type="Proteomes" id="UP000438914"/>
    </source>
</evidence>
<dbReference type="SUPFAM" id="SSF49464">
    <property type="entry name" value="Carboxypeptidase regulatory domain-like"/>
    <property type="match status" value="1"/>
</dbReference>
<dbReference type="RefSeq" id="WP_154533577.1">
    <property type="nucleotide sequence ID" value="NZ_VUNG01000007.1"/>
</dbReference>
<dbReference type="InterPro" id="IPR036942">
    <property type="entry name" value="Beta-barrel_TonB_sf"/>
</dbReference>
<evidence type="ECO:0000256" key="11">
    <source>
        <dbReference type="RuleBase" id="RU003357"/>
    </source>
</evidence>
<feature type="chain" id="PRO_5029814675" evidence="12">
    <location>
        <begin position="20"/>
        <end position="756"/>
    </location>
</feature>
<proteinExistence type="inferred from homology"/>
<dbReference type="GO" id="GO:0015344">
    <property type="term" value="F:siderophore uptake transmembrane transporter activity"/>
    <property type="evidence" value="ECO:0007669"/>
    <property type="project" value="TreeGrafter"/>
</dbReference>
<keyword evidence="2 10" id="KW-0813">Transport</keyword>
<evidence type="ECO:0000256" key="7">
    <source>
        <dbReference type="ARBA" id="ARBA00023136"/>
    </source>
</evidence>
<sequence>MKSLYLLLLGLILSLTATADPALITTTLKGHITDASDGEPLVGVIVSIPELQESTTTDADGNYVFDALPQRTVSVQASYLGHQTQVKKIDLKKTTQLDFVMKEQNAMLGEVVVTGLTGKSLMKDSPTPISLVNADMLRTTPSTNIIDALSHQPGVSQVTTGGGISKPVIRGLGFNRLVVVNDGIRQEGNQWGAEHGVEIDAQGISSAEIIKGPASLMYGSDALAGVIIFHGDPVMAHNTIGGEASTEYQSNTGLINYSLNFRGNQNGWVWNGRWTDKRAHDYHNRADNYVVGSRFREQDAEAMAGYNGGWGYSHLTASIYHLTPGIAEGARDDDSKSYSKTLPFQQIHHYKVVSDNAYYIGNSTLHAIVGYQQNRRQEYEESAEQPGLDMMLHTLNYDIRYILPEKSGWKATIGANGMWQRNMNKGSEYLIPGYQLFDLGTFATASFKRDAWTWSGGLRLDHRHVHAFALDDDFDPLSRDFTSLSGSIGAVYHVADNMTLRLNAAKGFRAPGISELSANGVHEGTQQYVIGNGQLKAEQSWQVDAGWDFTSRWVTAQLSLFANYIDNYIFTARQGDQQREDLPLYQYTQGNARLLGGEAMIDFHPVERLHWQNSFSYVNSVLRHQPRASRYLPFTPAPRWNGELRYTLIRDGKTLDHTFVAANMECNLRQNHYYMLGGTETATPSYTLFGLAAGTDFRHGGKRLAALSLTATNLFDRIYQNHLSRLKYIGGVNPDNGRTGLFDMGRNITAKLTLYL</sequence>
<evidence type="ECO:0000259" key="13">
    <source>
        <dbReference type="Pfam" id="PF00593"/>
    </source>
</evidence>
<dbReference type="InterPro" id="IPR039426">
    <property type="entry name" value="TonB-dep_rcpt-like"/>
</dbReference>
<dbReference type="Pfam" id="PF07715">
    <property type="entry name" value="Plug"/>
    <property type="match status" value="1"/>
</dbReference>
<keyword evidence="5 12" id="KW-0732">Signal</keyword>
<keyword evidence="7 10" id="KW-0472">Membrane</keyword>
<gene>
    <name evidence="15" type="ORF">FYJ73_04820</name>
</gene>
<dbReference type="InterPro" id="IPR037066">
    <property type="entry name" value="Plug_dom_sf"/>
</dbReference>
<evidence type="ECO:0000256" key="1">
    <source>
        <dbReference type="ARBA" id="ARBA00004571"/>
    </source>
</evidence>
<dbReference type="Gene3D" id="2.170.130.10">
    <property type="entry name" value="TonB-dependent receptor, plug domain"/>
    <property type="match status" value="1"/>
</dbReference>
<evidence type="ECO:0000256" key="9">
    <source>
        <dbReference type="ARBA" id="ARBA00023237"/>
    </source>
</evidence>
<dbReference type="Gene3D" id="2.40.170.20">
    <property type="entry name" value="TonB-dependent receptor, beta-barrel domain"/>
    <property type="match status" value="1"/>
</dbReference>
<organism evidence="15 16">
    <name type="scientific">Hallella mizrahii</name>
    <dbReference type="NCBI Taxonomy" id="2606637"/>
    <lineage>
        <taxon>Bacteria</taxon>
        <taxon>Pseudomonadati</taxon>
        <taxon>Bacteroidota</taxon>
        <taxon>Bacteroidia</taxon>
        <taxon>Bacteroidales</taxon>
        <taxon>Prevotellaceae</taxon>
        <taxon>Hallella</taxon>
    </lineage>
</organism>
<evidence type="ECO:0000256" key="4">
    <source>
        <dbReference type="ARBA" id="ARBA00022692"/>
    </source>
</evidence>
<comment type="similarity">
    <text evidence="10 11">Belongs to the TonB-dependent receptor family.</text>
</comment>
<comment type="subcellular location">
    <subcellularLocation>
        <location evidence="1 10">Cell outer membrane</location>
        <topology evidence="1 10">Multi-pass membrane protein</topology>
    </subcellularLocation>
</comment>
<dbReference type="InterPro" id="IPR012910">
    <property type="entry name" value="Plug_dom"/>
</dbReference>
<dbReference type="InterPro" id="IPR000531">
    <property type="entry name" value="Beta-barrel_TonB"/>
</dbReference>
<evidence type="ECO:0000313" key="15">
    <source>
        <dbReference type="EMBL" id="MST83994.1"/>
    </source>
</evidence>
<keyword evidence="3 10" id="KW-1134">Transmembrane beta strand</keyword>
<protein>
    <submittedName>
        <fullName evidence="15">TonB-dependent receptor</fullName>
    </submittedName>
</protein>
<accession>A0A7K0KDM4</accession>
<dbReference type="PROSITE" id="PS52016">
    <property type="entry name" value="TONB_DEPENDENT_REC_3"/>
    <property type="match status" value="1"/>
</dbReference>
<keyword evidence="8 15" id="KW-0675">Receptor</keyword>
<evidence type="ECO:0000256" key="8">
    <source>
        <dbReference type="ARBA" id="ARBA00023170"/>
    </source>
</evidence>